<dbReference type="STRING" id="220714.SAMN05660469_1061"/>
<dbReference type="AlphaFoldDB" id="A0A3F3H6G3"/>
<name>A0A3F3H6G3_9LACO</name>
<accession>A0A3F3H6G3</accession>
<protein>
    <submittedName>
        <fullName evidence="1">Uncharacterized protein</fullName>
    </submittedName>
</protein>
<dbReference type="EMBL" id="DF968068">
    <property type="protein sequence ID" value="GAP03370.1"/>
    <property type="molecule type" value="Genomic_DNA"/>
</dbReference>
<dbReference type="RefSeq" id="WP_059379071.1">
    <property type="nucleotide sequence ID" value="NZ_DF968068.1"/>
</dbReference>
<evidence type="ECO:0000313" key="1">
    <source>
        <dbReference type="EMBL" id="GAP03370.1"/>
    </source>
</evidence>
<dbReference type="OrthoDB" id="2141055at2"/>
<evidence type="ECO:0000313" key="2">
    <source>
        <dbReference type="Proteomes" id="UP000061227"/>
    </source>
</evidence>
<dbReference type="Proteomes" id="UP000061227">
    <property type="component" value="Unassembled WGS sequence"/>
</dbReference>
<gene>
    <name evidence="1" type="ORF">FPFC_060930</name>
</gene>
<sequence length="66" mass="7665">MEQTPVTQIVAVPRWLNQKQAAEYAGGSLNTFKRHLVATGKVKTYLTDFVPRYDREEIDRAIKEWV</sequence>
<reference evidence="1 2" key="1">
    <citation type="journal article" date="2015" name="BMC Genomics">
        <title>Comparative genomics of Fructobacillus spp. and Leuconostoc spp. reveals niche-specific evolution of Fructobacillus spp.</title>
        <authorList>
            <person name="Endo A."/>
            <person name="Tanizawa Y."/>
            <person name="Tanaka N."/>
            <person name="Maeno S."/>
            <person name="Kumar H."/>
            <person name="Shiwa Y."/>
            <person name="Okada S."/>
            <person name="Yoshikawa H."/>
            <person name="Dicks L."/>
            <person name="Nakagawa J."/>
            <person name="Arita M."/>
        </authorList>
    </citation>
    <scope>NUCLEOTIDE SEQUENCE [LARGE SCALE GENOMIC DNA]</scope>
    <source>
        <strain evidence="1 2">DSM 15468</strain>
    </source>
</reference>
<keyword evidence="2" id="KW-1185">Reference proteome</keyword>
<proteinExistence type="predicted"/>
<organism evidence="1 2">
    <name type="scientific">Fructobacillus pseudoficulneus</name>
    <dbReference type="NCBI Taxonomy" id="220714"/>
    <lineage>
        <taxon>Bacteria</taxon>
        <taxon>Bacillati</taxon>
        <taxon>Bacillota</taxon>
        <taxon>Bacilli</taxon>
        <taxon>Lactobacillales</taxon>
        <taxon>Lactobacillaceae</taxon>
        <taxon>Fructobacillus</taxon>
    </lineage>
</organism>